<dbReference type="PANTHER" id="PTHR43584:SF8">
    <property type="entry name" value="N-ACETYLMURAMATE ALPHA-1-PHOSPHATE URIDYLYLTRANSFERASE"/>
    <property type="match status" value="1"/>
</dbReference>
<dbReference type="SUPFAM" id="SSF53448">
    <property type="entry name" value="Nucleotide-diphospho-sugar transferases"/>
    <property type="match status" value="1"/>
</dbReference>
<evidence type="ECO:0000313" key="5">
    <source>
        <dbReference type="Proteomes" id="UP000003254"/>
    </source>
</evidence>
<protein>
    <recommendedName>
        <fullName evidence="3">Nucleotidyl transferase domain-containing protein</fullName>
    </recommendedName>
</protein>
<evidence type="ECO:0000256" key="2">
    <source>
        <dbReference type="ARBA" id="ARBA00022695"/>
    </source>
</evidence>
<dbReference type="EMBL" id="ABOU02000032">
    <property type="protein sequence ID" value="EDY32975.1"/>
    <property type="molecule type" value="Genomic_DNA"/>
</dbReference>
<keyword evidence="5" id="KW-1185">Reference proteome</keyword>
<keyword evidence="1" id="KW-0808">Transferase</keyword>
<dbReference type="Gene3D" id="3.90.550.10">
    <property type="entry name" value="Spore Coat Polysaccharide Biosynthesis Protein SpsA, Chain A"/>
    <property type="match status" value="1"/>
</dbReference>
<dbReference type="InterPro" id="IPR029044">
    <property type="entry name" value="Nucleotide-diphossugar_trans"/>
</dbReference>
<dbReference type="PANTHER" id="PTHR43584">
    <property type="entry name" value="NUCLEOTIDYL TRANSFERASE"/>
    <property type="match status" value="1"/>
</dbReference>
<dbReference type="AlphaFoldDB" id="B5CP69"/>
<reference evidence="4 5" key="1">
    <citation type="submission" date="2008-08" db="EMBL/GenBank/DDBJ databases">
        <title>Draft genome sequence of Ruminococcus lactaris ATCC 29176.</title>
        <authorList>
            <person name="Sudarsanam P."/>
            <person name="Ley R."/>
            <person name="Guruge J."/>
            <person name="Turnbaugh P.J."/>
            <person name="Mahowald M."/>
            <person name="Liep D."/>
            <person name="Gordon J."/>
        </authorList>
    </citation>
    <scope>NUCLEOTIDE SEQUENCE [LARGE SCALE GENOMIC DNA]</scope>
    <source>
        <strain evidence="4 5">ATCC 29176</strain>
    </source>
</reference>
<name>B5CP69_9FIRM</name>
<dbReference type="Pfam" id="PF00483">
    <property type="entry name" value="NTP_transferase"/>
    <property type="match status" value="1"/>
</dbReference>
<evidence type="ECO:0000313" key="4">
    <source>
        <dbReference type="EMBL" id="EDY32975.1"/>
    </source>
</evidence>
<reference evidence="4 5" key="2">
    <citation type="submission" date="2008-08" db="EMBL/GenBank/DDBJ databases">
        <authorList>
            <person name="Fulton L."/>
            <person name="Clifton S."/>
            <person name="Fulton B."/>
            <person name="Xu J."/>
            <person name="Minx P."/>
            <person name="Pepin K.H."/>
            <person name="Johnson M."/>
            <person name="Bhonagiri V."/>
            <person name="Nash W.E."/>
            <person name="Mardis E.R."/>
            <person name="Wilson R.K."/>
        </authorList>
    </citation>
    <scope>NUCLEOTIDE SEQUENCE [LARGE SCALE GENOMIC DNA]</scope>
    <source>
        <strain evidence="4 5">ATCC 29176</strain>
    </source>
</reference>
<dbReference type="HOGENOM" id="CLU_077108_0_0_9"/>
<evidence type="ECO:0000259" key="3">
    <source>
        <dbReference type="Pfam" id="PF00483"/>
    </source>
</evidence>
<dbReference type="InterPro" id="IPR005835">
    <property type="entry name" value="NTP_transferase_dom"/>
</dbReference>
<dbReference type="eggNOG" id="COG1209">
    <property type="taxonomic scope" value="Bacteria"/>
</dbReference>
<evidence type="ECO:0000256" key="1">
    <source>
        <dbReference type="ARBA" id="ARBA00022679"/>
    </source>
</evidence>
<dbReference type="Proteomes" id="UP000003254">
    <property type="component" value="Unassembled WGS sequence"/>
</dbReference>
<sequence length="320" mass="36469">MVWESEKRKRGYKEMSQATLVIMAAGMGSRFGGGIKQLAPVGPNGEIIMDYSIYDAMEAGFDKVVFVIRKDLEEEFKKVIGNRIEKQVEVTYAYQELKDIPEQYQDKFAERKKPWGTGQAILCCKEVVDSPFLVINADDYYGKEAYREAFEYLTKKSPTDIMQICMVSFVLKNTLSDNGTVTRGICRVSENGMLTDIRETHDIARTEQGAGVLTDGRIVKELDADATVSMNMWGMTSEFFEVLKSRFDSFLNKTEAEDLKAEYLLPTLIGELLSEHQLEVRVLKSHDQWFGVTYQEDKATVTEAIQRLISRGIYPSRLFK</sequence>
<comment type="caution">
    <text evidence="4">The sequence shown here is derived from an EMBL/GenBank/DDBJ whole genome shotgun (WGS) entry which is preliminary data.</text>
</comment>
<organism evidence="4 5">
    <name type="scientific">[Ruminococcus] lactaris ATCC 29176</name>
    <dbReference type="NCBI Taxonomy" id="471875"/>
    <lineage>
        <taxon>Bacteria</taxon>
        <taxon>Bacillati</taxon>
        <taxon>Bacillota</taxon>
        <taxon>Clostridia</taxon>
        <taxon>Lachnospirales</taxon>
        <taxon>Lachnospiraceae</taxon>
        <taxon>Mediterraneibacter</taxon>
    </lineage>
</organism>
<dbReference type="InterPro" id="IPR050065">
    <property type="entry name" value="GlmU-like"/>
</dbReference>
<gene>
    <name evidence="4" type="ORF">RUMLAC_01260</name>
</gene>
<proteinExistence type="predicted"/>
<accession>B5CP69</accession>
<feature type="domain" description="Nucleotidyl transferase" evidence="3">
    <location>
        <begin position="21"/>
        <end position="167"/>
    </location>
</feature>
<dbReference type="GO" id="GO:0016779">
    <property type="term" value="F:nucleotidyltransferase activity"/>
    <property type="evidence" value="ECO:0007669"/>
    <property type="project" value="UniProtKB-KW"/>
</dbReference>
<keyword evidence="2" id="KW-0548">Nucleotidyltransferase</keyword>